<sequence length="379" mass="42828">MRDTLRLSTLLKAVAAFSVSLWFLSYLGGPSSYHHILQQFKGEKAWFFTEFLENEIDREFDGTAIAQLCESKTWTKGLLFTCDPPAGGVDEVRNAYLNCIRLAIEAGAELIVPKVVQRNDRDITKVIPRPPRGTSLDYFYDRHHFNRSMSTLCPQMRLYWSIYELFDTPMGNPVKLSLSNMDIQRVNETVLERPGDWSLKFQEYLKMKKLNLPVKGSTGFAGVHLRTGEDVWSRFLAYDVQAAAYLNSLVQSSYSVAFLASGATPENMTAFAERAVDFNITVVTKADLLEEAELEYLHSLTWYQQALVDYELLLRAGLMVGTCESSFAWNIALRRAASIDSIGGDTVVDEQGPIRWQDRLSTIIGEQGKSGNLQLSIWL</sequence>
<keyword evidence="1" id="KW-0472">Membrane</keyword>
<dbReference type="AlphaFoldDB" id="A0AAI8YQD3"/>
<keyword evidence="3" id="KW-1185">Reference proteome</keyword>
<organism evidence="2 3">
    <name type="scientific">Anthostomella pinea</name>
    <dbReference type="NCBI Taxonomy" id="933095"/>
    <lineage>
        <taxon>Eukaryota</taxon>
        <taxon>Fungi</taxon>
        <taxon>Dikarya</taxon>
        <taxon>Ascomycota</taxon>
        <taxon>Pezizomycotina</taxon>
        <taxon>Sordariomycetes</taxon>
        <taxon>Xylariomycetidae</taxon>
        <taxon>Xylariales</taxon>
        <taxon>Xylariaceae</taxon>
        <taxon>Anthostomella</taxon>
    </lineage>
</organism>
<comment type="caution">
    <text evidence="2">The sequence shown here is derived from an EMBL/GenBank/DDBJ whole genome shotgun (WGS) entry which is preliminary data.</text>
</comment>
<proteinExistence type="predicted"/>
<dbReference type="Proteomes" id="UP001295740">
    <property type="component" value="Unassembled WGS sequence"/>
</dbReference>
<evidence type="ECO:0000256" key="1">
    <source>
        <dbReference type="SAM" id="Phobius"/>
    </source>
</evidence>
<name>A0AAI8YQD3_9PEZI</name>
<evidence type="ECO:0000313" key="3">
    <source>
        <dbReference type="Proteomes" id="UP001295740"/>
    </source>
</evidence>
<gene>
    <name evidence="2" type="ORF">KHLLAP_LOCUS13881</name>
</gene>
<feature type="transmembrane region" description="Helical" evidence="1">
    <location>
        <begin position="9"/>
        <end position="29"/>
    </location>
</feature>
<protein>
    <submittedName>
        <fullName evidence="2">Uu.00g015320.m01.CDS01</fullName>
    </submittedName>
</protein>
<dbReference type="Gene3D" id="3.40.50.11350">
    <property type="match status" value="1"/>
</dbReference>
<keyword evidence="1" id="KW-1133">Transmembrane helix</keyword>
<accession>A0AAI8YQD3</accession>
<keyword evidence="1" id="KW-0812">Transmembrane</keyword>
<dbReference type="CDD" id="cd11296">
    <property type="entry name" value="O-FucT_like"/>
    <property type="match status" value="1"/>
</dbReference>
<reference evidence="2" key="1">
    <citation type="submission" date="2023-10" db="EMBL/GenBank/DDBJ databases">
        <authorList>
            <person name="Hackl T."/>
        </authorList>
    </citation>
    <scope>NUCLEOTIDE SEQUENCE</scope>
</reference>
<evidence type="ECO:0000313" key="2">
    <source>
        <dbReference type="EMBL" id="CAJ2513413.1"/>
    </source>
</evidence>
<dbReference type="EMBL" id="CAUWAG010000020">
    <property type="protein sequence ID" value="CAJ2513413.1"/>
    <property type="molecule type" value="Genomic_DNA"/>
</dbReference>